<dbReference type="Pfam" id="PF19775">
    <property type="entry name" value="DUF6261"/>
    <property type="match status" value="1"/>
</dbReference>
<feature type="compositionally biased region" description="Basic and acidic residues" evidence="1">
    <location>
        <begin position="239"/>
        <end position="248"/>
    </location>
</feature>
<feature type="compositionally biased region" description="Low complexity" evidence="1">
    <location>
        <begin position="263"/>
        <end position="275"/>
    </location>
</feature>
<proteinExistence type="predicted"/>
<dbReference type="EMBL" id="AMCI01002543">
    <property type="protein sequence ID" value="EJX02450.1"/>
    <property type="molecule type" value="Genomic_DNA"/>
</dbReference>
<dbReference type="AlphaFoldDB" id="J9GQU7"/>
<protein>
    <recommendedName>
        <fullName evidence="3">Hemagglutinin protein HagB</fullName>
    </recommendedName>
</protein>
<organism evidence="2">
    <name type="scientific">gut metagenome</name>
    <dbReference type="NCBI Taxonomy" id="749906"/>
    <lineage>
        <taxon>unclassified sequences</taxon>
        <taxon>metagenomes</taxon>
        <taxon>organismal metagenomes</taxon>
    </lineage>
</organism>
<evidence type="ECO:0000313" key="2">
    <source>
        <dbReference type="EMBL" id="EJX02450.1"/>
    </source>
</evidence>
<name>J9GQU7_9ZZZZ</name>
<accession>J9GQU7</accession>
<sequence length="332" mass="36512">MRINNKSMEISKIQLMRLPNQMHASMMTECYDYVMAMEVENEKFKTTREAFAAAFKVEDKWYKRGLKDPNLAERNRLSTDRYKVYRALLSVLQGVEMGGCTAAAEASKLLAFFSVYKVETIDNVMGVTTDIRNLIQDLAEESCQTALTACNAMELYNKLKQVNEQVAKQCELSRDFSVSYVKEALQHAREAVDVAYQDLVLVIQSLAVVMGEPYEAASAKLNAIVVYYKDVMRRREVARKTAKKKEEEQAGGYKKPGTDGKPSQGQTGGNASQGTGSQGSGTDQEPGKNPSTGEGTGEGSADQPKPNPDKGEEGSSGIITPVMPANEQKANK</sequence>
<feature type="region of interest" description="Disordered" evidence="1">
    <location>
        <begin position="239"/>
        <end position="332"/>
    </location>
</feature>
<dbReference type="InterPro" id="IPR046228">
    <property type="entry name" value="DUF6261"/>
</dbReference>
<evidence type="ECO:0008006" key="3">
    <source>
        <dbReference type="Google" id="ProtNLM"/>
    </source>
</evidence>
<gene>
    <name evidence="2" type="ORF">EVA_09441</name>
</gene>
<comment type="caution">
    <text evidence="2">The sequence shown here is derived from an EMBL/GenBank/DDBJ whole genome shotgun (WGS) entry which is preliminary data.</text>
</comment>
<reference evidence="2" key="1">
    <citation type="journal article" date="2012" name="PLoS ONE">
        <title>Gene sets for utilization of primary and secondary nutrition supplies in the distal gut of endangered iberian lynx.</title>
        <authorList>
            <person name="Alcaide M."/>
            <person name="Messina E."/>
            <person name="Richter M."/>
            <person name="Bargiela R."/>
            <person name="Peplies J."/>
            <person name="Huws S.A."/>
            <person name="Newbold C.J."/>
            <person name="Golyshin P.N."/>
            <person name="Simon M.A."/>
            <person name="Lopez G."/>
            <person name="Yakimov M.M."/>
            <person name="Ferrer M."/>
        </authorList>
    </citation>
    <scope>NUCLEOTIDE SEQUENCE</scope>
</reference>
<evidence type="ECO:0000256" key="1">
    <source>
        <dbReference type="SAM" id="MobiDB-lite"/>
    </source>
</evidence>